<sequence length="1741" mass="195555">MYGKDYTASSSLSRSYGASRHGSGALSAFTTPKSYGPSSSRTKPGYTTPNPNVGKGNVSSSLTNRYLRSVGKDSDASSPRTKPKSDVSGPEFKVMTNRGTWTEDSGAGEGRTWSISATTSQKVERLPPKSRVQDRDSQTMDDIFLPSTKVPVKTPETPKRLNIGGRYMRQASESGDHIPARSSWRESVYGIEYKEKKANAGASASVTEPKLTEAEQRRREREKQMEMDRLRHQSLEEEREERRLRQMLRKATWEKDEKRIREVDEEIQRLKEEKARRETEAAKEQAAVQQRPHFTRQSSFRPSDMAEQVQDPIKKVADWQRQNALSSVKPYNQPSPAARKPLQREETLKPSSETMPVNSVYTVSPYTDFDEFMRAQLRPKYALPANTPGAKSSYEWTYGKYLDVDVPEDEEVEGVREGCMSIVYKTKKAKELFDEMPTELQNLVVRAQNRPLRFAAVMELCSKEKSVQTLNKEEEQKFQGYKTAADLLHQLGTDLSKLENCILQVYRFGQEQNFFGNYLDMDATLQQQWEEMKGFSDENSIAIVLRTKAIVRVQAIINKLYSSSGQELRRALFSLKQIFQNDKDLVHEFVTHSGLHCLVTIGSKSDQTHQNYILRALGQLILYVDGMRGVSEHPETIRWLYSLLACKYCLVKKTALHLLSVFVGYTESNAMIFVEIVDQFHKSSTLNGPPWSYLIELLRQESSDVEILLHTMILINKVLGAVPDQETFYDITDCLEDQGIKELADKYTKDSNPDASLVEQFNIYEASLIFEDGGTLGTITLTDESLNNLRRTPRSQRVDLDTPAMSTPQSSTPSLFVSGSTCDLQNGKPRRSKRFSEEAKDTSGAGSDVDDNVLDRKRHPRRITQEIISDNRKHTMDLQKKSVRELYEVLSTDEQAEGTSDIDDSAVKPSSARAEHQSSFFAECQPAKTVKLLAEYRTQSTAGVTASKPQGDKKGGALLNGSDEPPASVDVKTLKEQHVAAVNKSLEPDAPKPPPAKTGAVSATKDMLAATLGKLPLGLSTVVQPPKVESPPPEEPPKPLRESDKFWMDREAHVAKTPLHVHDRDFSDLTDSEDDAATAQPKTLGPGGVPPPPPPPPAPGMGLPPAPPPPPPPPGGIPPPPPQPGSKMNSTSSLPAPPGSNVKKEVKTIRLHWSEWQPRPQDVEALTKALKARKPDLPDGVVTRSSAKPPVTLDTTEERKKALEALKTSSIWCDVVPVQVDYHKLEKLFENRVAEVKLLKAEAAGKKIEILDMKRSNAINIGMKVLPPLGTINNALIKMDSSVINREGIEKLLQNMLPTEEEIDKILTAKRENENYQLGTAEEFLLTLSEVTNLKPRLELWLFKLDYESTESEIIEPLMDLKQAVLDLQKCKTLRYVLSVVLAMGNFLNGSASHGFNAEYLARLPEVKDVVHKQSLLYHVCNTVLEQFPDSTDMHSELGSVCRCHRVDWDELVRRLDTVESDCRRAWEHYQLIYNANKQRNFTIHNNQKREANVEKRLADFLIDAADRIIAMKIVKRRTMKRFRELLIYLGFTPSRAENMSVGHFCRIIAEFALEYRTTRERILEEAARKASERERRRTRGKHIDESLEFDEERFGPPAMRATQANSQQAADDIELKQALSTWRDRTDSINSLSGAFRPSSLRKGSLHASNPRLRGSVRDASPCLPRNASDLDTDRQVREKSALLDACDRSASITQLPNASSTSTLGRRGPSRDRRRLQDRTRPSDELEAATAIATALKMT</sequence>
<dbReference type="PANTHER" id="PTHR45920:SF4">
    <property type="entry name" value="FORMIN HOMOLOGY 2 DOMAIN CONTAINING, ISOFORM I"/>
    <property type="match status" value="1"/>
</dbReference>
<feature type="region of interest" description="Disordered" evidence="2">
    <location>
        <begin position="983"/>
        <end position="1005"/>
    </location>
</feature>
<feature type="domain" description="GBD/FH3" evidence="3">
    <location>
        <begin position="487"/>
        <end position="850"/>
    </location>
</feature>
<feature type="compositionally biased region" description="Polar residues" evidence="2">
    <location>
        <begin position="324"/>
        <end position="335"/>
    </location>
</feature>
<dbReference type="GO" id="GO:0030866">
    <property type="term" value="P:cortical actin cytoskeleton organization"/>
    <property type="evidence" value="ECO:0007669"/>
    <property type="project" value="TreeGrafter"/>
</dbReference>
<dbReference type="Gene3D" id="1.20.58.2220">
    <property type="entry name" value="Formin, FH2 domain"/>
    <property type="match status" value="1"/>
</dbReference>
<dbReference type="InterPro" id="IPR016024">
    <property type="entry name" value="ARM-type_fold"/>
</dbReference>
<feature type="region of interest" description="Disordered" evidence="2">
    <location>
        <begin position="1695"/>
        <end position="1729"/>
    </location>
</feature>
<dbReference type="Pfam" id="PF18382">
    <property type="entry name" value="Formin_GBD_N"/>
    <property type="match status" value="1"/>
</dbReference>
<dbReference type="GO" id="GO:0051015">
    <property type="term" value="F:actin filament binding"/>
    <property type="evidence" value="ECO:0007669"/>
    <property type="project" value="TreeGrafter"/>
</dbReference>
<feature type="compositionally biased region" description="Basic and acidic residues" evidence="2">
    <location>
        <begin position="1035"/>
        <end position="1067"/>
    </location>
</feature>
<feature type="compositionally biased region" description="Basic and acidic residues" evidence="2">
    <location>
        <begin position="210"/>
        <end position="240"/>
    </location>
</feature>
<feature type="compositionally biased region" description="Polar residues" evidence="2">
    <location>
        <begin position="804"/>
        <end position="824"/>
    </location>
</feature>
<feature type="compositionally biased region" description="Polar residues" evidence="2">
    <location>
        <begin position="1695"/>
        <end position="1704"/>
    </location>
</feature>
<protein>
    <submittedName>
        <fullName evidence="5">FH1/FH2 domain-containing protein 3</fullName>
    </submittedName>
</protein>
<proteinExistence type="predicted"/>
<feature type="compositionally biased region" description="Basic and acidic residues" evidence="2">
    <location>
        <begin position="1568"/>
        <end position="1586"/>
    </location>
</feature>
<dbReference type="EMBL" id="GEEE01022775">
    <property type="protein sequence ID" value="JAP40450.1"/>
    <property type="molecule type" value="Transcribed_RNA"/>
</dbReference>
<evidence type="ECO:0000256" key="2">
    <source>
        <dbReference type="SAM" id="MobiDB-lite"/>
    </source>
</evidence>
<dbReference type="Pfam" id="PF24959">
    <property type="entry name" value="FH3_FHOD1-3"/>
    <property type="match status" value="1"/>
</dbReference>
<feature type="region of interest" description="Disordered" evidence="2">
    <location>
        <begin position="324"/>
        <end position="353"/>
    </location>
</feature>
<accession>A0A0X3NMJ1</accession>
<evidence type="ECO:0000256" key="1">
    <source>
        <dbReference type="ARBA" id="ARBA00023203"/>
    </source>
</evidence>
<organism evidence="5">
    <name type="scientific">Schistocephalus solidus</name>
    <name type="common">Tapeworm</name>
    <dbReference type="NCBI Taxonomy" id="70667"/>
    <lineage>
        <taxon>Eukaryota</taxon>
        <taxon>Metazoa</taxon>
        <taxon>Spiralia</taxon>
        <taxon>Lophotrochozoa</taxon>
        <taxon>Platyhelminthes</taxon>
        <taxon>Cestoda</taxon>
        <taxon>Eucestoda</taxon>
        <taxon>Diphyllobothriidea</taxon>
        <taxon>Diphyllobothriidae</taxon>
        <taxon>Schistocephalus</taxon>
    </lineage>
</organism>
<feature type="domain" description="FH2" evidence="4">
    <location>
        <begin position="1183"/>
        <end position="1582"/>
    </location>
</feature>
<dbReference type="InterPro" id="IPR011989">
    <property type="entry name" value="ARM-like"/>
</dbReference>
<feature type="region of interest" description="Disordered" evidence="2">
    <location>
        <begin position="787"/>
        <end position="862"/>
    </location>
</feature>
<feature type="region of interest" description="Disordered" evidence="2">
    <location>
        <begin position="940"/>
        <end position="968"/>
    </location>
</feature>
<dbReference type="InterPro" id="IPR042201">
    <property type="entry name" value="FH2_Formin_sf"/>
</dbReference>
<dbReference type="InterPro" id="IPR015425">
    <property type="entry name" value="FH2_Formin"/>
</dbReference>
<evidence type="ECO:0000313" key="5">
    <source>
        <dbReference type="EMBL" id="JAP40450.1"/>
    </source>
</evidence>
<dbReference type="GO" id="GO:0005856">
    <property type="term" value="C:cytoskeleton"/>
    <property type="evidence" value="ECO:0007669"/>
    <property type="project" value="TreeGrafter"/>
</dbReference>
<dbReference type="SMART" id="SM00498">
    <property type="entry name" value="FH2"/>
    <property type="match status" value="1"/>
</dbReference>
<reference evidence="5" key="1">
    <citation type="submission" date="2016-01" db="EMBL/GenBank/DDBJ databases">
        <title>Reference transcriptome for the parasite Schistocephalus solidus: insights into the molecular evolution of parasitism.</title>
        <authorList>
            <person name="Hebert F.O."/>
            <person name="Grambauer S."/>
            <person name="Barber I."/>
            <person name="Landry C.R."/>
            <person name="Aubin-Horth N."/>
        </authorList>
    </citation>
    <scope>NUCLEOTIDE SEQUENCE</scope>
</reference>
<dbReference type="GO" id="GO:0005737">
    <property type="term" value="C:cytoplasm"/>
    <property type="evidence" value="ECO:0007669"/>
    <property type="project" value="TreeGrafter"/>
</dbReference>
<feature type="region of interest" description="Disordered" evidence="2">
    <location>
        <begin position="198"/>
        <end position="240"/>
    </location>
</feature>
<dbReference type="PROSITE" id="PS51444">
    <property type="entry name" value="FH2"/>
    <property type="match status" value="1"/>
</dbReference>
<feature type="region of interest" description="Disordered" evidence="2">
    <location>
        <begin position="1021"/>
        <end position="1143"/>
    </location>
</feature>
<gene>
    <name evidence="5" type="primary">FHOD3</name>
    <name evidence="5" type="ORF">TR143613</name>
</gene>
<feature type="compositionally biased region" description="Basic and acidic residues" evidence="2">
    <location>
        <begin position="122"/>
        <end position="138"/>
    </location>
</feature>
<feature type="region of interest" description="Disordered" evidence="2">
    <location>
        <begin position="1"/>
        <end position="179"/>
    </location>
</feature>
<evidence type="ECO:0000259" key="4">
    <source>
        <dbReference type="PROSITE" id="PS51444"/>
    </source>
</evidence>
<dbReference type="SUPFAM" id="SSF101447">
    <property type="entry name" value="Formin homology 2 domain (FH2 domain)"/>
    <property type="match status" value="1"/>
</dbReference>
<dbReference type="PANTHER" id="PTHR45920">
    <property type="entry name" value="FORMIN HOMOLOGY 2 DOMAIN CONTAINING, ISOFORM I"/>
    <property type="match status" value="1"/>
</dbReference>
<name>A0A0X3NMJ1_SCHSO</name>
<dbReference type="InterPro" id="IPR041387">
    <property type="entry name" value="FHOD1_GBD_N"/>
</dbReference>
<feature type="region of interest" description="Disordered" evidence="2">
    <location>
        <begin position="1634"/>
        <end position="1677"/>
    </location>
</feature>
<feature type="region of interest" description="Disordered" evidence="2">
    <location>
        <begin position="1568"/>
        <end position="1596"/>
    </location>
</feature>
<dbReference type="Gene3D" id="1.25.10.10">
    <property type="entry name" value="Leucine-rich Repeat Variant"/>
    <property type="match status" value="1"/>
</dbReference>
<feature type="region of interest" description="Disordered" evidence="2">
    <location>
        <begin position="891"/>
        <end position="919"/>
    </location>
</feature>
<dbReference type="Pfam" id="PF02181">
    <property type="entry name" value="FH2"/>
    <property type="match status" value="1"/>
</dbReference>
<dbReference type="InterPro" id="IPR014768">
    <property type="entry name" value="GBD/FH3_dom"/>
</dbReference>
<evidence type="ECO:0000259" key="3">
    <source>
        <dbReference type="PROSITE" id="PS51232"/>
    </source>
</evidence>
<feature type="compositionally biased region" description="Polar residues" evidence="2">
    <location>
        <begin position="28"/>
        <end position="66"/>
    </location>
</feature>
<feature type="region of interest" description="Disordered" evidence="2">
    <location>
        <begin position="276"/>
        <end position="309"/>
    </location>
</feature>
<feature type="compositionally biased region" description="Pro residues" evidence="2">
    <location>
        <begin position="1088"/>
        <end position="1124"/>
    </location>
</feature>
<dbReference type="PROSITE" id="PS51232">
    <property type="entry name" value="GBD_FH3"/>
    <property type="match status" value="1"/>
</dbReference>
<dbReference type="SUPFAM" id="SSF48371">
    <property type="entry name" value="ARM repeat"/>
    <property type="match status" value="1"/>
</dbReference>
<feature type="compositionally biased region" description="Low complexity" evidence="2">
    <location>
        <begin position="8"/>
        <end position="20"/>
    </location>
</feature>
<feature type="compositionally biased region" description="Basic and acidic residues" evidence="2">
    <location>
        <begin position="1711"/>
        <end position="1726"/>
    </location>
</feature>
<keyword evidence="1" id="KW-0009">Actin-binding</keyword>
<dbReference type="InterPro" id="IPR056771">
    <property type="entry name" value="FH3_FHOD1-3-like"/>
</dbReference>
<feature type="compositionally biased region" description="Acidic residues" evidence="2">
    <location>
        <begin position="894"/>
        <end position="904"/>
    </location>
</feature>